<protein>
    <submittedName>
        <fullName evidence="2">Uncharacterized protein</fullName>
    </submittedName>
</protein>
<reference evidence="3" key="3">
    <citation type="journal article" date="2010" name="Genome Res.">
        <title>Population genomic sequencing of Coccidioides fungi reveals recent hybridization and transposon control.</title>
        <authorList>
            <person name="Neafsey D.E."/>
            <person name="Barker B.M."/>
            <person name="Sharpton T.J."/>
            <person name="Stajich J.E."/>
            <person name="Park D.J."/>
            <person name="Whiston E."/>
            <person name="Hung C.-Y."/>
            <person name="McMahan C."/>
            <person name="White J."/>
            <person name="Sykes S."/>
            <person name="Heiman D."/>
            <person name="Young S."/>
            <person name="Zeng Q."/>
            <person name="Abouelleil A."/>
            <person name="Aftuck L."/>
            <person name="Bessette D."/>
            <person name="Brown A."/>
            <person name="FitzGerald M."/>
            <person name="Lui A."/>
            <person name="Macdonald J.P."/>
            <person name="Priest M."/>
            <person name="Orbach M.J."/>
            <person name="Galgiani J.N."/>
            <person name="Kirkland T.N."/>
            <person name="Cole G.T."/>
            <person name="Birren B.W."/>
            <person name="Henn M.R."/>
            <person name="Taylor J.W."/>
            <person name="Rounsley S.D."/>
        </authorList>
    </citation>
    <scope>NUCLEOTIDE SEQUENCE [LARGE SCALE GENOMIC DNA]</scope>
    <source>
        <strain evidence="3">RMSCC 3488</strain>
    </source>
</reference>
<dbReference type="VEuPathDB" id="FungiDB:CPAG_01027"/>
<feature type="compositionally biased region" description="Basic residues" evidence="1">
    <location>
        <begin position="151"/>
        <end position="161"/>
    </location>
</feature>
<feature type="region of interest" description="Disordered" evidence="1">
    <location>
        <begin position="112"/>
        <end position="200"/>
    </location>
</feature>
<dbReference type="AlphaFoldDB" id="A0A0J6F5X9"/>
<sequence>MGLLVGLFLRTINIHSQDYALLRRSIAKGIMDIERFPQASSITSRPKELLEVISAETVRNYRSGEIVSPVSGKLECLAGRLFFCAGRKSARNPVTQRERRAQNSRIPTFIVDTDIRDDEDRAQPPKPPPRKVGRGRFAGPPEFARAEQGKTRKRGKPRKRFCLAGDLDTETVRAPTSDAKDSWNATNSPPGGSAGSAGVLGMGQTVVGFWG</sequence>
<evidence type="ECO:0000313" key="2">
    <source>
        <dbReference type="EMBL" id="KMM64675.1"/>
    </source>
</evidence>
<gene>
    <name evidence="2" type="ORF">CPAG_01027</name>
</gene>
<accession>A0A0J6F5X9</accession>
<dbReference type="Proteomes" id="UP000054567">
    <property type="component" value="Unassembled WGS sequence"/>
</dbReference>
<evidence type="ECO:0000256" key="1">
    <source>
        <dbReference type="SAM" id="MobiDB-lite"/>
    </source>
</evidence>
<proteinExistence type="predicted"/>
<dbReference type="EMBL" id="DS268109">
    <property type="protein sequence ID" value="KMM64675.1"/>
    <property type="molecule type" value="Genomic_DNA"/>
</dbReference>
<reference evidence="3" key="2">
    <citation type="journal article" date="2009" name="Genome Res.">
        <title>Comparative genomic analyses of the human fungal pathogens Coccidioides and their relatives.</title>
        <authorList>
            <person name="Sharpton T.J."/>
            <person name="Stajich J.E."/>
            <person name="Rounsley S.D."/>
            <person name="Gardner M.J."/>
            <person name="Wortman J.R."/>
            <person name="Jordar V.S."/>
            <person name="Maiti R."/>
            <person name="Kodira C.D."/>
            <person name="Neafsey D.E."/>
            <person name="Zeng Q."/>
            <person name="Hung C.-Y."/>
            <person name="McMahan C."/>
            <person name="Muszewska A."/>
            <person name="Grynberg M."/>
            <person name="Mandel M.A."/>
            <person name="Kellner E.M."/>
            <person name="Barker B.M."/>
            <person name="Galgiani J.N."/>
            <person name="Orbach M.J."/>
            <person name="Kirkland T.N."/>
            <person name="Cole G.T."/>
            <person name="Henn M.R."/>
            <person name="Birren B.W."/>
            <person name="Taylor J.W."/>
        </authorList>
    </citation>
    <scope>NUCLEOTIDE SEQUENCE [LARGE SCALE GENOMIC DNA]</scope>
    <source>
        <strain evidence="3">RMSCC 3488</strain>
    </source>
</reference>
<name>A0A0J6F5X9_COCPO</name>
<evidence type="ECO:0000313" key="3">
    <source>
        <dbReference type="Proteomes" id="UP000054567"/>
    </source>
</evidence>
<reference evidence="2 3" key="1">
    <citation type="submission" date="2007-06" db="EMBL/GenBank/DDBJ databases">
        <title>The Genome Sequence of Coccidioides posadasii RMSCC_3488.</title>
        <authorList>
            <consortium name="Coccidioides Genome Resources Consortium"/>
            <consortium name="The Broad Institute Genome Sequencing Platform"/>
            <person name="Henn M.R."/>
            <person name="Sykes S."/>
            <person name="Young S."/>
            <person name="Jaffe D."/>
            <person name="Berlin A."/>
            <person name="Alvarez P."/>
            <person name="Butler J."/>
            <person name="Gnerre S."/>
            <person name="Grabherr M."/>
            <person name="Mauceli E."/>
            <person name="Brockman W."/>
            <person name="Kodira C."/>
            <person name="Alvarado L."/>
            <person name="Zeng Q."/>
            <person name="Crawford M."/>
            <person name="Antoine C."/>
            <person name="Devon K."/>
            <person name="Galgiani J."/>
            <person name="Orsborn K."/>
            <person name="Lewis M.L."/>
            <person name="Nusbaum C."/>
            <person name="Galagan J."/>
            <person name="Birren B."/>
        </authorList>
    </citation>
    <scope>NUCLEOTIDE SEQUENCE [LARGE SCALE GENOMIC DNA]</scope>
    <source>
        <strain evidence="2 3">RMSCC 3488</strain>
    </source>
</reference>
<organism evidence="2 3">
    <name type="scientific">Coccidioides posadasii RMSCC 3488</name>
    <dbReference type="NCBI Taxonomy" id="454284"/>
    <lineage>
        <taxon>Eukaryota</taxon>
        <taxon>Fungi</taxon>
        <taxon>Dikarya</taxon>
        <taxon>Ascomycota</taxon>
        <taxon>Pezizomycotina</taxon>
        <taxon>Eurotiomycetes</taxon>
        <taxon>Eurotiomycetidae</taxon>
        <taxon>Onygenales</taxon>
        <taxon>Onygenaceae</taxon>
        <taxon>Coccidioides</taxon>
    </lineage>
</organism>